<dbReference type="Proteomes" id="UP000199048">
    <property type="component" value="Unassembled WGS sequence"/>
</dbReference>
<keyword evidence="2" id="KW-1185">Reference proteome</keyword>
<proteinExistence type="predicted"/>
<sequence>MRAALILPGLVLLTCGLFLRSYTLAPAPDRRGGTTLQLTWPNRPLFGSPRADCLDTPADEPVVPCLIASVGRARSEGIPVIQMPFCATCYALSERIARIGRDEAATQARLTQIARFGW</sequence>
<name>A0A1I4HHR7_9HYPH</name>
<evidence type="ECO:0000313" key="2">
    <source>
        <dbReference type="Proteomes" id="UP000199048"/>
    </source>
</evidence>
<dbReference type="EMBL" id="FOTK01000004">
    <property type="protein sequence ID" value="SFL41061.1"/>
    <property type="molecule type" value="Genomic_DNA"/>
</dbReference>
<accession>A0A1I4HHR7</accession>
<dbReference type="AlphaFoldDB" id="A0A1I4HHR7"/>
<protein>
    <submittedName>
        <fullName evidence="1">Uncharacterized protein</fullName>
    </submittedName>
</protein>
<gene>
    <name evidence="1" type="ORF">SAMN05192568_1004222</name>
</gene>
<dbReference type="OrthoDB" id="7995958at2"/>
<dbReference type="STRING" id="582667.SAMN05192568_1004222"/>
<evidence type="ECO:0000313" key="1">
    <source>
        <dbReference type="EMBL" id="SFL41061.1"/>
    </source>
</evidence>
<organism evidence="1 2">
    <name type="scientific">Methylobacterium pseudosasicola</name>
    <dbReference type="NCBI Taxonomy" id="582667"/>
    <lineage>
        <taxon>Bacteria</taxon>
        <taxon>Pseudomonadati</taxon>
        <taxon>Pseudomonadota</taxon>
        <taxon>Alphaproteobacteria</taxon>
        <taxon>Hyphomicrobiales</taxon>
        <taxon>Methylobacteriaceae</taxon>
        <taxon>Methylobacterium</taxon>
    </lineage>
</organism>
<dbReference type="RefSeq" id="WP_092038204.1">
    <property type="nucleotide sequence ID" value="NZ_FOTK01000004.1"/>
</dbReference>
<reference evidence="2" key="1">
    <citation type="submission" date="2016-10" db="EMBL/GenBank/DDBJ databases">
        <authorList>
            <person name="Varghese N."/>
            <person name="Submissions S."/>
        </authorList>
    </citation>
    <scope>NUCLEOTIDE SEQUENCE [LARGE SCALE GENOMIC DNA]</scope>
    <source>
        <strain evidence="2">BL36</strain>
    </source>
</reference>